<feature type="region of interest" description="Disordered" evidence="1">
    <location>
        <begin position="44"/>
        <end position="129"/>
    </location>
</feature>
<evidence type="ECO:0000256" key="1">
    <source>
        <dbReference type="SAM" id="MobiDB-lite"/>
    </source>
</evidence>
<name>A0A9D3LW43_ANGAN</name>
<evidence type="ECO:0000313" key="4">
    <source>
        <dbReference type="Proteomes" id="UP001044222"/>
    </source>
</evidence>
<feature type="compositionally biased region" description="Acidic residues" evidence="1">
    <location>
        <begin position="54"/>
        <end position="77"/>
    </location>
</feature>
<organism evidence="3 4">
    <name type="scientific">Anguilla anguilla</name>
    <name type="common">European freshwater eel</name>
    <name type="synonym">Muraena anguilla</name>
    <dbReference type="NCBI Taxonomy" id="7936"/>
    <lineage>
        <taxon>Eukaryota</taxon>
        <taxon>Metazoa</taxon>
        <taxon>Chordata</taxon>
        <taxon>Craniata</taxon>
        <taxon>Vertebrata</taxon>
        <taxon>Euteleostomi</taxon>
        <taxon>Actinopterygii</taxon>
        <taxon>Neopterygii</taxon>
        <taxon>Teleostei</taxon>
        <taxon>Anguilliformes</taxon>
        <taxon>Anguillidae</taxon>
        <taxon>Anguilla</taxon>
    </lineage>
</organism>
<accession>A0A9D3LW43</accession>
<evidence type="ECO:0000313" key="3">
    <source>
        <dbReference type="EMBL" id="KAG5838084.1"/>
    </source>
</evidence>
<keyword evidence="2" id="KW-1133">Transmembrane helix</keyword>
<gene>
    <name evidence="3" type="ORF">ANANG_G00220040</name>
</gene>
<dbReference type="Proteomes" id="UP001044222">
    <property type="component" value="Chromosome 12"/>
</dbReference>
<evidence type="ECO:0000256" key="2">
    <source>
        <dbReference type="SAM" id="Phobius"/>
    </source>
</evidence>
<protein>
    <submittedName>
        <fullName evidence="3">Uncharacterized protein</fullName>
    </submittedName>
</protein>
<keyword evidence="2" id="KW-0812">Transmembrane</keyword>
<comment type="caution">
    <text evidence="3">The sequence shown here is derived from an EMBL/GenBank/DDBJ whole genome shotgun (WGS) entry which is preliminary data.</text>
</comment>
<reference evidence="3" key="1">
    <citation type="submission" date="2021-01" db="EMBL/GenBank/DDBJ databases">
        <title>A chromosome-scale assembly of European eel, Anguilla anguilla.</title>
        <authorList>
            <person name="Henkel C."/>
            <person name="Jong-Raadsen S.A."/>
            <person name="Dufour S."/>
            <person name="Weltzien F.-A."/>
            <person name="Palstra A.P."/>
            <person name="Pelster B."/>
            <person name="Spaink H.P."/>
            <person name="Van Den Thillart G.E."/>
            <person name="Jansen H."/>
            <person name="Zahm M."/>
            <person name="Klopp C."/>
            <person name="Cedric C."/>
            <person name="Louis A."/>
            <person name="Berthelot C."/>
            <person name="Parey E."/>
            <person name="Roest Crollius H."/>
            <person name="Montfort J."/>
            <person name="Robinson-Rechavi M."/>
            <person name="Bucao C."/>
            <person name="Bouchez O."/>
            <person name="Gislard M."/>
            <person name="Lluch J."/>
            <person name="Milhes M."/>
            <person name="Lampietro C."/>
            <person name="Lopez Roques C."/>
            <person name="Donnadieu C."/>
            <person name="Braasch I."/>
            <person name="Desvignes T."/>
            <person name="Postlethwait J."/>
            <person name="Bobe J."/>
            <person name="Guiguen Y."/>
            <person name="Dirks R."/>
        </authorList>
    </citation>
    <scope>NUCLEOTIDE SEQUENCE</scope>
    <source>
        <strain evidence="3">Tag_6206</strain>
        <tissue evidence="3">Liver</tissue>
    </source>
</reference>
<keyword evidence="2" id="KW-0472">Membrane</keyword>
<sequence>MGTRIVLHTVTGLFISFILTSHLINVTQGSKVWGEVAFPEDLEAERAGALDPAQTDDEDFAADEASGDLPSGDEDGSTPEPTRLQVSAPRIQPAPPNTPSPHLAPHLLHSPEPGAAPSLTSYRKWCQHT</sequence>
<keyword evidence="4" id="KW-1185">Reference proteome</keyword>
<dbReference type="AlphaFoldDB" id="A0A9D3LW43"/>
<dbReference type="EMBL" id="JAFIRN010000012">
    <property type="protein sequence ID" value="KAG5838084.1"/>
    <property type="molecule type" value="Genomic_DNA"/>
</dbReference>
<feature type="transmembrane region" description="Helical" evidence="2">
    <location>
        <begin position="6"/>
        <end position="24"/>
    </location>
</feature>
<proteinExistence type="predicted"/>